<dbReference type="SUPFAM" id="SSF88946">
    <property type="entry name" value="Sigma2 domain of RNA polymerase sigma factors"/>
    <property type="match status" value="1"/>
</dbReference>
<feature type="domain" description="RNA polymerase sigma-70 region 2" evidence="1">
    <location>
        <begin position="11"/>
        <end position="77"/>
    </location>
</feature>
<evidence type="ECO:0000313" key="4">
    <source>
        <dbReference type="EMBL" id="MFC7088969.1"/>
    </source>
</evidence>
<dbReference type="Pfam" id="PF20239">
    <property type="entry name" value="DUF6596"/>
    <property type="match status" value="1"/>
</dbReference>
<dbReference type="SUPFAM" id="SSF88659">
    <property type="entry name" value="Sigma3 and sigma4 domains of RNA polymerase sigma factors"/>
    <property type="match status" value="1"/>
</dbReference>
<dbReference type="PANTHER" id="PTHR47756:SF2">
    <property type="entry name" value="BLL6612 PROTEIN"/>
    <property type="match status" value="1"/>
</dbReference>
<protein>
    <submittedName>
        <fullName evidence="4">RNA polymerase sigma factor</fullName>
    </submittedName>
</protein>
<dbReference type="Proteomes" id="UP001596411">
    <property type="component" value="Unassembled WGS sequence"/>
</dbReference>
<dbReference type="InterPro" id="IPR046531">
    <property type="entry name" value="DUF6596"/>
</dbReference>
<keyword evidence="5" id="KW-1185">Reference proteome</keyword>
<evidence type="ECO:0000259" key="1">
    <source>
        <dbReference type="Pfam" id="PF04542"/>
    </source>
</evidence>
<feature type="domain" description="RNA polymerase sigma factor 70 region 4 type 2" evidence="2">
    <location>
        <begin position="111"/>
        <end position="162"/>
    </location>
</feature>
<accession>A0ABW2ESJ9</accession>
<evidence type="ECO:0000259" key="3">
    <source>
        <dbReference type="Pfam" id="PF20239"/>
    </source>
</evidence>
<dbReference type="Gene3D" id="1.10.10.10">
    <property type="entry name" value="Winged helix-like DNA-binding domain superfamily/Winged helix DNA-binding domain"/>
    <property type="match status" value="1"/>
</dbReference>
<sequence length="406" mass="44673">MSGTTMDLAALYRRDYGRLLAALIRRFGDFALAEDALQAAFEAAMQQWPEEGVPANPVAWLSATARHKAVDQLRHRRLGERKQDQLALHLSLQQPAPSPEDPEPLDSLRLIFTCCHPALNRAAQVALTLRTLGGLTTEEIARAFMLPVPTLAQRLVRAKAKIRDAGIPFEVPEAAALDERLEAVLAVIYLIFNEGYAASGGERLVRGPLCREAIRLGRMLVGLLPAQGEARGLLGLMLLHDARRETRTDTRGDLVLLEDQDRSRWDREAIEEGLAQATLALRQAPGSYALQANIAALHAQAASAADTDWRRIVALYELLYRLQPSPVVALNRAVAVAMAEGPEHGLALLDDIHLPGYHLLPAARADLLRRLGRHADAADHYRQALALVKQAPERRFLERRLAEVGG</sequence>
<comment type="caution">
    <text evidence="4">The sequence shown here is derived from an EMBL/GenBank/DDBJ whole genome shotgun (WGS) entry which is preliminary data.</text>
</comment>
<dbReference type="EMBL" id="JBHSZP010000013">
    <property type="protein sequence ID" value="MFC7088969.1"/>
    <property type="molecule type" value="Genomic_DNA"/>
</dbReference>
<proteinExistence type="predicted"/>
<dbReference type="InterPro" id="IPR013324">
    <property type="entry name" value="RNA_pol_sigma_r3/r4-like"/>
</dbReference>
<evidence type="ECO:0000313" key="5">
    <source>
        <dbReference type="Proteomes" id="UP001596411"/>
    </source>
</evidence>
<dbReference type="Gene3D" id="1.10.1740.10">
    <property type="match status" value="1"/>
</dbReference>
<dbReference type="InterPro" id="IPR014284">
    <property type="entry name" value="RNA_pol_sigma-70_dom"/>
</dbReference>
<dbReference type="Pfam" id="PF08281">
    <property type="entry name" value="Sigma70_r4_2"/>
    <property type="match status" value="1"/>
</dbReference>
<organism evidence="4 5">
    <name type="scientific">Halomonas salifodinae</name>
    <dbReference type="NCBI Taxonomy" id="438745"/>
    <lineage>
        <taxon>Bacteria</taxon>
        <taxon>Pseudomonadati</taxon>
        <taxon>Pseudomonadota</taxon>
        <taxon>Gammaproteobacteria</taxon>
        <taxon>Oceanospirillales</taxon>
        <taxon>Halomonadaceae</taxon>
        <taxon>Halomonas</taxon>
    </lineage>
</organism>
<dbReference type="InterPro" id="IPR013249">
    <property type="entry name" value="RNA_pol_sigma70_r4_t2"/>
</dbReference>
<dbReference type="Pfam" id="PF04542">
    <property type="entry name" value="Sigma70_r2"/>
    <property type="match status" value="1"/>
</dbReference>
<dbReference type="PANTHER" id="PTHR47756">
    <property type="entry name" value="BLL6612 PROTEIN-RELATED"/>
    <property type="match status" value="1"/>
</dbReference>
<dbReference type="InterPro" id="IPR007627">
    <property type="entry name" value="RNA_pol_sigma70_r2"/>
</dbReference>
<reference evidence="5" key="1">
    <citation type="journal article" date="2019" name="Int. J. Syst. Evol. Microbiol.">
        <title>The Global Catalogue of Microorganisms (GCM) 10K type strain sequencing project: providing services to taxonomists for standard genome sequencing and annotation.</title>
        <authorList>
            <consortium name="The Broad Institute Genomics Platform"/>
            <consortium name="The Broad Institute Genome Sequencing Center for Infectious Disease"/>
            <person name="Wu L."/>
            <person name="Ma J."/>
        </authorList>
    </citation>
    <scope>NUCLEOTIDE SEQUENCE [LARGE SCALE GENOMIC DNA]</scope>
    <source>
        <strain evidence="5">CGMCC 1.13666</strain>
    </source>
</reference>
<dbReference type="NCBIfam" id="TIGR02937">
    <property type="entry name" value="sigma70-ECF"/>
    <property type="match status" value="1"/>
</dbReference>
<name>A0ABW2ESJ9_9GAMM</name>
<dbReference type="RefSeq" id="WP_346062599.1">
    <property type="nucleotide sequence ID" value="NZ_BAAADR010000012.1"/>
</dbReference>
<dbReference type="InterPro" id="IPR013325">
    <property type="entry name" value="RNA_pol_sigma_r2"/>
</dbReference>
<gene>
    <name evidence="4" type="ORF">ACFQH5_05355</name>
</gene>
<evidence type="ECO:0000259" key="2">
    <source>
        <dbReference type="Pfam" id="PF08281"/>
    </source>
</evidence>
<feature type="domain" description="DUF6596" evidence="3">
    <location>
        <begin position="180"/>
        <end position="277"/>
    </location>
</feature>
<dbReference type="InterPro" id="IPR036388">
    <property type="entry name" value="WH-like_DNA-bd_sf"/>
</dbReference>